<dbReference type="GO" id="GO:0003746">
    <property type="term" value="F:translation elongation factor activity"/>
    <property type="evidence" value="ECO:0007669"/>
    <property type="project" value="UniProtKB-KW"/>
</dbReference>
<dbReference type="SUPFAM" id="SSF50104">
    <property type="entry name" value="Translation proteins SH3-like domain"/>
    <property type="match status" value="1"/>
</dbReference>
<keyword evidence="14" id="KW-1185">Reference proteome</keyword>
<reference evidence="13" key="1">
    <citation type="submission" date="2022-09" db="EMBL/GenBank/DDBJ databases">
        <title>Novel Mycoplasma species identified in domestic and wild animals.</title>
        <authorList>
            <person name="Volokhov D.V."/>
            <person name="Furtak V.A."/>
            <person name="Zagorodnyaya T.A."/>
        </authorList>
    </citation>
    <scope>NUCLEOTIDE SEQUENCE</scope>
    <source>
        <strain evidence="13">Oakley</strain>
    </source>
</reference>
<comment type="pathway">
    <text evidence="2 8">Protein biosynthesis; polypeptide chain elongation.</text>
</comment>
<dbReference type="Proteomes" id="UP001177160">
    <property type="component" value="Unassembled WGS sequence"/>
</dbReference>
<comment type="subcellular location">
    <subcellularLocation>
        <location evidence="1 8">Cytoplasm</location>
    </subcellularLocation>
</comment>
<keyword evidence="4 8" id="KW-0963">Cytoplasm</keyword>
<dbReference type="InterPro" id="IPR012340">
    <property type="entry name" value="NA-bd_OB-fold"/>
</dbReference>
<evidence type="ECO:0000256" key="10">
    <source>
        <dbReference type="RuleBase" id="RU004389"/>
    </source>
</evidence>
<gene>
    <name evidence="8 13" type="primary">efp</name>
    <name evidence="13" type="ORF">N7548_04265</name>
</gene>
<dbReference type="NCBIfam" id="TIGR00038">
    <property type="entry name" value="efp"/>
    <property type="match status" value="1"/>
</dbReference>
<evidence type="ECO:0000313" key="13">
    <source>
        <dbReference type="EMBL" id="MCV2232038.1"/>
    </source>
</evidence>
<dbReference type="HAMAP" id="MF_00141">
    <property type="entry name" value="EF_P"/>
    <property type="match status" value="1"/>
</dbReference>
<feature type="domain" description="Translation elongation factor P/YeiP central" evidence="12">
    <location>
        <begin position="67"/>
        <end position="121"/>
    </location>
</feature>
<dbReference type="CDD" id="cd04470">
    <property type="entry name" value="S1_EF-P_repeat_1"/>
    <property type="match status" value="1"/>
</dbReference>
<evidence type="ECO:0000313" key="14">
    <source>
        <dbReference type="Proteomes" id="UP001177160"/>
    </source>
</evidence>
<dbReference type="CDD" id="cd05794">
    <property type="entry name" value="S1_EF-P_repeat_2"/>
    <property type="match status" value="1"/>
</dbReference>
<dbReference type="RefSeq" id="WP_263608201.1">
    <property type="nucleotide sequence ID" value="NZ_JAOVQM010000002.1"/>
</dbReference>
<evidence type="ECO:0000256" key="6">
    <source>
        <dbReference type="ARBA" id="ARBA00022917"/>
    </source>
</evidence>
<dbReference type="InterPro" id="IPR011768">
    <property type="entry name" value="Transl_elongation_fac_P"/>
</dbReference>
<evidence type="ECO:0000259" key="11">
    <source>
        <dbReference type="SMART" id="SM00841"/>
    </source>
</evidence>
<comment type="similarity">
    <text evidence="3 8 10">Belongs to the elongation factor P family.</text>
</comment>
<dbReference type="InterPro" id="IPR015365">
    <property type="entry name" value="Elong-fact-P_C"/>
</dbReference>
<evidence type="ECO:0000256" key="8">
    <source>
        <dbReference type="HAMAP-Rule" id="MF_00141"/>
    </source>
</evidence>
<dbReference type="InterPro" id="IPR013852">
    <property type="entry name" value="Transl_elong_P/YeiP_CS"/>
</dbReference>
<dbReference type="SMART" id="SM00841">
    <property type="entry name" value="Elong-fact-P_C"/>
    <property type="match status" value="1"/>
</dbReference>
<comment type="function">
    <text evidence="7 8">Involved in peptide bond synthesis. Stimulates efficient translation and peptide-bond synthesis on native or reconstituted 70S ribosomes in vitro. Probably functions indirectly by altering the affinity of the ribosome for aminoacyl-tRNA, thus increasing their reactivity as acceptors for peptidyl transferase.</text>
</comment>
<evidence type="ECO:0000256" key="2">
    <source>
        <dbReference type="ARBA" id="ARBA00004815"/>
    </source>
</evidence>
<keyword evidence="5 8" id="KW-0251">Elongation factor</keyword>
<dbReference type="PIRSF" id="PIRSF005901">
    <property type="entry name" value="EF-P"/>
    <property type="match status" value="1"/>
</dbReference>
<dbReference type="PROSITE" id="PS01275">
    <property type="entry name" value="EFP"/>
    <property type="match status" value="1"/>
</dbReference>
<proteinExistence type="inferred from homology"/>
<dbReference type="PANTHER" id="PTHR30053">
    <property type="entry name" value="ELONGATION FACTOR P"/>
    <property type="match status" value="1"/>
</dbReference>
<accession>A0ABT2YBN7</accession>
<comment type="caution">
    <text evidence="13">The sequence shown here is derived from an EMBL/GenBank/DDBJ whole genome shotgun (WGS) entry which is preliminary data.</text>
</comment>
<dbReference type="InterPro" id="IPR020599">
    <property type="entry name" value="Transl_elong_fac_P/YeiP"/>
</dbReference>
<dbReference type="Pfam" id="PF08207">
    <property type="entry name" value="EFP_N"/>
    <property type="match status" value="1"/>
</dbReference>
<dbReference type="InterPro" id="IPR008991">
    <property type="entry name" value="Translation_prot_SH3-like_sf"/>
</dbReference>
<evidence type="ECO:0000256" key="1">
    <source>
        <dbReference type="ARBA" id="ARBA00004496"/>
    </source>
</evidence>
<dbReference type="Gene3D" id="2.40.50.140">
    <property type="entry name" value="Nucleic acid-binding proteins"/>
    <property type="match status" value="2"/>
</dbReference>
<dbReference type="NCBIfam" id="NF001810">
    <property type="entry name" value="PRK00529.1"/>
    <property type="match status" value="1"/>
</dbReference>
<organism evidence="13 14">
    <name type="scientific">Paracholeplasma manati</name>
    <dbReference type="NCBI Taxonomy" id="591373"/>
    <lineage>
        <taxon>Bacteria</taxon>
        <taxon>Bacillati</taxon>
        <taxon>Mycoplasmatota</taxon>
        <taxon>Mollicutes</taxon>
        <taxon>Acholeplasmatales</taxon>
        <taxon>Acholeplasmataceae</taxon>
        <taxon>Paracholeplasma</taxon>
    </lineage>
</organism>
<evidence type="ECO:0000256" key="4">
    <source>
        <dbReference type="ARBA" id="ARBA00022490"/>
    </source>
</evidence>
<evidence type="ECO:0000259" key="12">
    <source>
        <dbReference type="SMART" id="SM01185"/>
    </source>
</evidence>
<name>A0ABT2YBN7_9MOLU</name>
<protein>
    <recommendedName>
        <fullName evidence="8 9">Elongation factor P</fullName>
        <shortName evidence="8">EF-P</shortName>
    </recommendedName>
</protein>
<dbReference type="PANTHER" id="PTHR30053:SF12">
    <property type="entry name" value="ELONGATION FACTOR P (EF-P) FAMILY PROTEIN"/>
    <property type="match status" value="1"/>
</dbReference>
<feature type="domain" description="Elongation factor P C-terminal" evidence="11">
    <location>
        <begin position="130"/>
        <end position="185"/>
    </location>
</feature>
<dbReference type="SMART" id="SM01185">
    <property type="entry name" value="EFP"/>
    <property type="match status" value="1"/>
</dbReference>
<evidence type="ECO:0000256" key="9">
    <source>
        <dbReference type="NCBIfam" id="TIGR00038"/>
    </source>
</evidence>
<evidence type="ECO:0000256" key="5">
    <source>
        <dbReference type="ARBA" id="ARBA00022768"/>
    </source>
</evidence>
<dbReference type="Pfam" id="PF01132">
    <property type="entry name" value="EFP"/>
    <property type="match status" value="1"/>
</dbReference>
<dbReference type="SUPFAM" id="SSF50249">
    <property type="entry name" value="Nucleic acid-binding proteins"/>
    <property type="match status" value="2"/>
</dbReference>
<dbReference type="Pfam" id="PF09285">
    <property type="entry name" value="Elong-fact-P_C"/>
    <property type="match status" value="1"/>
</dbReference>
<dbReference type="Gene3D" id="2.30.30.30">
    <property type="match status" value="1"/>
</dbReference>
<evidence type="ECO:0000256" key="7">
    <source>
        <dbReference type="ARBA" id="ARBA00025469"/>
    </source>
</evidence>
<dbReference type="InterPro" id="IPR001059">
    <property type="entry name" value="Transl_elong_P/YeiP_cen"/>
</dbReference>
<keyword evidence="6 8" id="KW-0648">Protein biosynthesis</keyword>
<evidence type="ECO:0000256" key="3">
    <source>
        <dbReference type="ARBA" id="ARBA00009479"/>
    </source>
</evidence>
<dbReference type="EMBL" id="JAOVQM010000002">
    <property type="protein sequence ID" value="MCV2232038.1"/>
    <property type="molecule type" value="Genomic_DNA"/>
</dbReference>
<dbReference type="InterPro" id="IPR013185">
    <property type="entry name" value="Transl_elong_KOW-like"/>
</dbReference>
<dbReference type="InterPro" id="IPR014722">
    <property type="entry name" value="Rib_uL2_dom2"/>
</dbReference>
<sequence length="187" mass="21090">MYTTSDFKTGLTIGYKGNIYSIMEFMHVKSANSMAFVRTKVRNLRTGAITEMAFNAQEKFERAQIDKISMQYLYGSDGMHVFMNLDNYEQIEIPNEQIKNEARFIVDGMTVEVLSYNEVEILGINLPDKVALTVKETVPGVKGDTKTTAMKDAVLETGLQTKVPMFIEEGERIVVSTIDGSYVSREK</sequence>